<comment type="caution">
    <text evidence="1">The sequence shown here is derived from an EMBL/GenBank/DDBJ whole genome shotgun (WGS) entry which is preliminary data.</text>
</comment>
<dbReference type="Gene3D" id="3.40.50.1110">
    <property type="entry name" value="SGNH hydrolase"/>
    <property type="match status" value="1"/>
</dbReference>
<protein>
    <submittedName>
        <fullName evidence="1">SGNH/GDSL hydrolase family protein</fullName>
    </submittedName>
</protein>
<evidence type="ECO:0000313" key="1">
    <source>
        <dbReference type="EMBL" id="MTR81662.1"/>
    </source>
</evidence>
<dbReference type="SUPFAM" id="SSF52266">
    <property type="entry name" value="SGNH hydrolase"/>
    <property type="match status" value="1"/>
</dbReference>
<gene>
    <name evidence="1" type="ORF">GMD30_08045</name>
</gene>
<dbReference type="GO" id="GO:0016787">
    <property type="term" value="F:hydrolase activity"/>
    <property type="evidence" value="ECO:0007669"/>
    <property type="project" value="UniProtKB-KW"/>
</dbReference>
<reference evidence="1 2" key="1">
    <citation type="journal article" date="2019" name="Nat. Med.">
        <title>A library of human gut bacterial isolates paired with longitudinal multiomics data enables mechanistic microbiome research.</title>
        <authorList>
            <person name="Poyet M."/>
            <person name="Groussin M."/>
            <person name="Gibbons S.M."/>
            <person name="Avila-Pacheco J."/>
            <person name="Jiang X."/>
            <person name="Kearney S.M."/>
            <person name="Perrotta A.R."/>
            <person name="Berdy B."/>
            <person name="Zhao S."/>
            <person name="Lieberman T.D."/>
            <person name="Swanson P.K."/>
            <person name="Smith M."/>
            <person name="Roesemann S."/>
            <person name="Alexander J.E."/>
            <person name="Rich S.A."/>
            <person name="Livny J."/>
            <person name="Vlamakis H."/>
            <person name="Clish C."/>
            <person name="Bullock K."/>
            <person name="Deik A."/>
            <person name="Scott J."/>
            <person name="Pierce K.A."/>
            <person name="Xavier R.J."/>
            <person name="Alm E.J."/>
        </authorList>
    </citation>
    <scope>NUCLEOTIDE SEQUENCE [LARGE SCALE GENOMIC DNA]</scope>
    <source>
        <strain evidence="1 2">BIOML-A1</strain>
    </source>
</reference>
<keyword evidence="1" id="KW-0378">Hydrolase</keyword>
<organism evidence="1 2">
    <name type="scientific">Roseburia faecis</name>
    <dbReference type="NCBI Taxonomy" id="301302"/>
    <lineage>
        <taxon>Bacteria</taxon>
        <taxon>Bacillati</taxon>
        <taxon>Bacillota</taxon>
        <taxon>Clostridia</taxon>
        <taxon>Lachnospirales</taxon>
        <taxon>Lachnospiraceae</taxon>
        <taxon>Roseburia</taxon>
    </lineage>
</organism>
<dbReference type="InterPro" id="IPR036514">
    <property type="entry name" value="SGNH_hydro_sf"/>
</dbReference>
<accession>A0A844KLX1</accession>
<sequence>MRRNVLKTAVRRIVSVGILLILLFAMQRLVMPKYVDDVIEGGFTAEYYREENPHEVLMIGDCELYENFSPITMWKNYGITSYIRGSAQQLTWQSYYLLEDALKYETPDVVVFNVLELKYNEPQREEYNRMTLDGMRWSVSKVQAIRASMLPEEHFIDYVFPLLRYHSRVTGLTANDWKYYFKDKTRTTAGYYMRVDTAPYEEGIWEEEEPESDTLGKNAMAYLDKIRMLCEKNHIRLLLVKAPSKSPVWYDTWESQILEYASKYDLDYINFLNLVDEIGIDYNTDTYDQGLHMNLSGAEKCADYLGKFLSETYGLKDLRSDKTICSDWENKTIFYENMKKAQYKELKKYGEIVNY</sequence>
<evidence type="ECO:0000313" key="2">
    <source>
        <dbReference type="Proteomes" id="UP000446657"/>
    </source>
</evidence>
<dbReference type="Proteomes" id="UP000446657">
    <property type="component" value="Unassembled WGS sequence"/>
</dbReference>
<name>A0A844KLX1_9FIRM</name>
<proteinExistence type="predicted"/>
<dbReference type="AlphaFoldDB" id="A0A844KLX1"/>
<dbReference type="EMBL" id="WNAL01000013">
    <property type="protein sequence ID" value="MTR81662.1"/>
    <property type="molecule type" value="Genomic_DNA"/>
</dbReference>